<proteinExistence type="predicted"/>
<dbReference type="InterPro" id="IPR017732">
    <property type="entry name" value="T4/T6SS_DotU"/>
</dbReference>
<dbReference type="PANTHER" id="PTHR38033">
    <property type="entry name" value="MEMBRANE PROTEIN-RELATED"/>
    <property type="match status" value="1"/>
</dbReference>
<feature type="transmembrane region" description="Helical" evidence="1">
    <location>
        <begin position="199"/>
        <end position="221"/>
    </location>
</feature>
<dbReference type="NCBIfam" id="TIGR03349">
    <property type="entry name" value="IV_VI_DotU"/>
    <property type="match status" value="1"/>
</dbReference>
<dbReference type="AlphaFoldDB" id="A0A1I4WUM0"/>
<keyword evidence="4" id="KW-1185">Reference proteome</keyword>
<dbReference type="InterPro" id="IPR038522">
    <property type="entry name" value="T4/T6SS_DotU_sf"/>
</dbReference>
<dbReference type="STRING" id="83765.SAMN05660284_00719"/>
<name>A0A1I4WUM0_9NEIS</name>
<dbReference type="EMBL" id="FOVE01000004">
    <property type="protein sequence ID" value="SFN16863.1"/>
    <property type="molecule type" value="Genomic_DNA"/>
</dbReference>
<keyword evidence="1" id="KW-0472">Membrane</keyword>
<gene>
    <name evidence="3" type="ORF">SAMN05660284_00719</name>
</gene>
<keyword evidence="1" id="KW-0812">Transmembrane</keyword>
<reference evidence="4" key="1">
    <citation type="submission" date="2016-10" db="EMBL/GenBank/DDBJ databases">
        <authorList>
            <person name="Varghese N."/>
            <person name="Submissions S."/>
        </authorList>
    </citation>
    <scope>NUCLEOTIDE SEQUENCE [LARGE SCALE GENOMIC DNA]</scope>
    <source>
        <strain evidence="4">DSM 6150</strain>
    </source>
</reference>
<evidence type="ECO:0000256" key="1">
    <source>
        <dbReference type="SAM" id="Phobius"/>
    </source>
</evidence>
<evidence type="ECO:0000313" key="4">
    <source>
        <dbReference type="Proteomes" id="UP000242869"/>
    </source>
</evidence>
<dbReference type="Pfam" id="PF09850">
    <property type="entry name" value="DotU"/>
    <property type="match status" value="1"/>
</dbReference>
<dbReference type="OrthoDB" id="345640at2"/>
<evidence type="ECO:0000313" key="3">
    <source>
        <dbReference type="EMBL" id="SFN16863.1"/>
    </source>
</evidence>
<keyword evidence="1" id="KW-1133">Transmembrane helix</keyword>
<protein>
    <submittedName>
        <fullName evidence="3">Type VI secretion system protein ImpK</fullName>
    </submittedName>
</protein>
<sequence>MNQATTQAHPLNIETPAAPSLRELLEDGIYLLFLLRDGNSPPSSAEFNRSIDQFLSRFERHAQEFGKEKAMVEHAKYAFCALLDEIVLSSDFPLREDWERMPLQLRLFGEHLAGEGFFDRLEALRIDPPKNIDALEIYYCALLLGFQGKYLLEGQEKLGYLTARLGQEIQHVRGGKAEFAPNWKVPHRAQAYVQYELSLWLYFALLALAGAGIYATFRWLLASQVNQAFGL</sequence>
<dbReference type="PANTHER" id="PTHR38033:SF1">
    <property type="entry name" value="DOTU FAMILY TYPE IV_VI SECRETION SYSTEM PROTEIN"/>
    <property type="match status" value="1"/>
</dbReference>
<organism evidence="3 4">
    <name type="scientific">Formivibrio citricus</name>
    <dbReference type="NCBI Taxonomy" id="83765"/>
    <lineage>
        <taxon>Bacteria</taxon>
        <taxon>Pseudomonadati</taxon>
        <taxon>Pseudomonadota</taxon>
        <taxon>Betaproteobacteria</taxon>
        <taxon>Neisseriales</taxon>
        <taxon>Chitinibacteraceae</taxon>
        <taxon>Formivibrio</taxon>
    </lineage>
</organism>
<accession>A0A1I4WUM0</accession>
<dbReference type="Gene3D" id="1.25.40.590">
    <property type="entry name" value="Type IV / VI secretion system, DotU"/>
    <property type="match status" value="1"/>
</dbReference>
<dbReference type="NCBIfam" id="NF038228">
    <property type="entry name" value="IcmH_DotU_IVB"/>
    <property type="match status" value="1"/>
</dbReference>
<dbReference type="Proteomes" id="UP000242869">
    <property type="component" value="Unassembled WGS sequence"/>
</dbReference>
<evidence type="ECO:0000259" key="2">
    <source>
        <dbReference type="Pfam" id="PF09850"/>
    </source>
</evidence>
<feature type="domain" description="Type IV / VI secretion system DotU" evidence="2">
    <location>
        <begin position="21"/>
        <end position="219"/>
    </location>
</feature>
<dbReference type="RefSeq" id="WP_091191496.1">
    <property type="nucleotide sequence ID" value="NZ_FOVE01000004.1"/>
</dbReference>